<keyword evidence="2" id="KW-1185">Reference proteome</keyword>
<dbReference type="EMBL" id="WTXG01000046">
    <property type="protein sequence ID" value="KAI0296761.1"/>
    <property type="molecule type" value="Genomic_DNA"/>
</dbReference>
<sequence>MLSSCPRVYPTSRRKYRTRRLENVAIPYIEQEGKFMRPSACPISHINHLGDRRGVDLRREELWMVPNPLEKGLLAVQSFRQISSKPPYMLETLARTETPPNCPHPEIIAPQ</sequence>
<comment type="caution">
    <text evidence="1">The sequence shown here is derived from an EMBL/GenBank/DDBJ whole genome shotgun (WGS) entry which is preliminary data.</text>
</comment>
<protein>
    <submittedName>
        <fullName evidence="1">Uncharacterized protein</fullName>
    </submittedName>
</protein>
<gene>
    <name evidence="1" type="ORF">B0F90DRAFT_1669739</name>
</gene>
<proteinExistence type="predicted"/>
<organism evidence="1 2">
    <name type="scientific">Multifurca ochricompacta</name>
    <dbReference type="NCBI Taxonomy" id="376703"/>
    <lineage>
        <taxon>Eukaryota</taxon>
        <taxon>Fungi</taxon>
        <taxon>Dikarya</taxon>
        <taxon>Basidiomycota</taxon>
        <taxon>Agaricomycotina</taxon>
        <taxon>Agaricomycetes</taxon>
        <taxon>Russulales</taxon>
        <taxon>Russulaceae</taxon>
        <taxon>Multifurca</taxon>
    </lineage>
</organism>
<dbReference type="Proteomes" id="UP001203297">
    <property type="component" value="Unassembled WGS sequence"/>
</dbReference>
<name>A0AAD4M1B4_9AGAM</name>
<dbReference type="AlphaFoldDB" id="A0AAD4M1B4"/>
<evidence type="ECO:0000313" key="2">
    <source>
        <dbReference type="Proteomes" id="UP001203297"/>
    </source>
</evidence>
<evidence type="ECO:0000313" key="1">
    <source>
        <dbReference type="EMBL" id="KAI0296761.1"/>
    </source>
</evidence>
<accession>A0AAD4M1B4</accession>
<reference evidence="1" key="1">
    <citation type="journal article" date="2022" name="New Phytol.">
        <title>Evolutionary transition to the ectomycorrhizal habit in the genomes of a hyperdiverse lineage of mushroom-forming fungi.</title>
        <authorList>
            <person name="Looney B."/>
            <person name="Miyauchi S."/>
            <person name="Morin E."/>
            <person name="Drula E."/>
            <person name="Courty P.E."/>
            <person name="Kohler A."/>
            <person name="Kuo A."/>
            <person name="LaButti K."/>
            <person name="Pangilinan J."/>
            <person name="Lipzen A."/>
            <person name="Riley R."/>
            <person name="Andreopoulos W."/>
            <person name="He G."/>
            <person name="Johnson J."/>
            <person name="Nolan M."/>
            <person name="Tritt A."/>
            <person name="Barry K.W."/>
            <person name="Grigoriev I.V."/>
            <person name="Nagy L.G."/>
            <person name="Hibbett D."/>
            <person name="Henrissat B."/>
            <person name="Matheny P.B."/>
            <person name="Labbe J."/>
            <person name="Martin F.M."/>
        </authorList>
    </citation>
    <scope>NUCLEOTIDE SEQUENCE</scope>
    <source>
        <strain evidence="1">BPL690</strain>
    </source>
</reference>